<keyword evidence="1 2" id="KW-0732">Signal</keyword>
<feature type="domain" description="Clostridium neurotoxin receptor binding N-terminal" evidence="3">
    <location>
        <begin position="88"/>
        <end position="187"/>
    </location>
</feature>
<dbReference type="AlphaFoldDB" id="V6S563"/>
<accession>V6S563</accession>
<evidence type="ECO:0000259" key="4">
    <source>
        <dbReference type="Pfam" id="PF18962"/>
    </source>
</evidence>
<dbReference type="Pfam" id="PF18962">
    <property type="entry name" value="Por_Secre_tail"/>
    <property type="match status" value="1"/>
</dbReference>
<comment type="caution">
    <text evidence="5">The sequence shown here is derived from an EMBL/GenBank/DDBJ whole genome shotgun (WGS) entry which is preliminary data.</text>
</comment>
<feature type="signal peptide" evidence="2">
    <location>
        <begin position="1"/>
        <end position="19"/>
    </location>
</feature>
<dbReference type="OrthoDB" id="8901262at2"/>
<dbReference type="SUPFAM" id="SSF49899">
    <property type="entry name" value="Concanavalin A-like lectins/glucanases"/>
    <property type="match status" value="1"/>
</dbReference>
<name>V6S563_9FLAO</name>
<feature type="chain" id="PRO_5030178801" evidence="2">
    <location>
        <begin position="20"/>
        <end position="747"/>
    </location>
</feature>
<dbReference type="InterPro" id="IPR059226">
    <property type="entry name" value="Choice_anch_Q_dom"/>
</dbReference>
<sequence length="747" mass="80102">MKPKLLVLLAFFSFLKVTAQIPTTGLIKDYKFTNGALTSDVNPLLNSGTPTLVATGASRTIQTDRNNEANKAIALNGDWFSAGGTNAQYVNSFGISFWVKTSTNTAEKKYIFDQFVQTNPCGWSVALQNGKMVFNAQSNVSVNSTYTLGQVAELISPNTVVDNNWHHVYCQAKTTESLYFDGAYYHSTGTTVYDMYIDNVLVTTDTKTLVGYFTVSQVLRRRAMNATQPLYIAKSTNVANTGMYTDGIDQIHWYETSLLPAEIEQLFVEDKPLTPIYVNANATGSNNGTSWNNAYTNLQTALDAAVVSINEIWVAGGMYKPNGTARTSSFLMKSNLKIYGGFNGTETLREQRNPTANPTVLSGDLSGNDTSVITAAESSRQDNSYHVVSLVGNVRDVYLDGFTISGGNANGGTQTGGAGATQYYHTRGGAIYLNPYMANDNTSIKLQNCILEKNSGSDTGVFAAYFANSVSNLSYNGIFENCIIRNNYSGTNAQFLVNGASGYSWYGTATITNSLFHNNVSGTGPSCLYFSASFANSGTALGINANVINCTFSNNTGVNGNVLRTDNGSNSYIRNSIIYGNGSTTPINPTGTGGSLLTNTISEGGQISGINSNPLFNPDYTLQASSPAINAGNNTYVPGTVLVDLAGNNRIVNTTVDMGAYEYSATLSTAHFQSLQNFTVYPNPSSGIITVATTSPIEKVEVYTLLGTKVKNSKDAQMDIASLPDGIYLLTVETTDGKTGTKRIVKK</sequence>
<dbReference type="SUPFAM" id="SSF51126">
    <property type="entry name" value="Pectin lyase-like"/>
    <property type="match status" value="1"/>
</dbReference>
<dbReference type="STRING" id="1341154.FCR2A7T_02760"/>
<organism evidence="5 6">
    <name type="scientific">Flavobacterium cauense R2A-7</name>
    <dbReference type="NCBI Taxonomy" id="1341154"/>
    <lineage>
        <taxon>Bacteria</taxon>
        <taxon>Pseudomonadati</taxon>
        <taxon>Bacteroidota</taxon>
        <taxon>Flavobacteriia</taxon>
        <taxon>Flavobacteriales</taxon>
        <taxon>Flavobacteriaceae</taxon>
        <taxon>Flavobacterium</taxon>
    </lineage>
</organism>
<dbReference type="EMBL" id="VLKQ01000005">
    <property type="protein sequence ID" value="TWI12964.1"/>
    <property type="molecule type" value="Genomic_DNA"/>
</dbReference>
<dbReference type="NCBIfam" id="TIGR04183">
    <property type="entry name" value="Por_Secre_tail"/>
    <property type="match status" value="1"/>
</dbReference>
<evidence type="ECO:0000256" key="1">
    <source>
        <dbReference type="ARBA" id="ARBA00022729"/>
    </source>
</evidence>
<evidence type="ECO:0000313" key="6">
    <source>
        <dbReference type="Proteomes" id="UP000319848"/>
    </source>
</evidence>
<evidence type="ECO:0000256" key="2">
    <source>
        <dbReference type="SAM" id="SignalP"/>
    </source>
</evidence>
<feature type="domain" description="Secretion system C-terminal sorting" evidence="4">
    <location>
        <begin position="680"/>
        <end position="745"/>
    </location>
</feature>
<dbReference type="InterPro" id="IPR026444">
    <property type="entry name" value="Secre_tail"/>
</dbReference>
<dbReference type="Pfam" id="PF07953">
    <property type="entry name" value="Toxin_R_bind_N"/>
    <property type="match status" value="1"/>
</dbReference>
<dbReference type="Gene3D" id="2.60.120.200">
    <property type="match status" value="1"/>
</dbReference>
<dbReference type="NCBIfam" id="NF041518">
    <property type="entry name" value="choice_anch_Q"/>
    <property type="match status" value="1"/>
</dbReference>
<keyword evidence="6" id="KW-1185">Reference proteome</keyword>
<dbReference type="GO" id="GO:0005975">
    <property type="term" value="P:carbohydrate metabolic process"/>
    <property type="evidence" value="ECO:0007669"/>
    <property type="project" value="UniProtKB-ARBA"/>
</dbReference>
<evidence type="ECO:0000259" key="3">
    <source>
        <dbReference type="Pfam" id="PF07953"/>
    </source>
</evidence>
<dbReference type="RefSeq" id="WP_023569467.1">
    <property type="nucleotide sequence ID" value="NZ_AVBI01000001.1"/>
</dbReference>
<dbReference type="GO" id="GO:0004553">
    <property type="term" value="F:hydrolase activity, hydrolyzing O-glycosyl compounds"/>
    <property type="evidence" value="ECO:0007669"/>
    <property type="project" value="UniProtKB-ARBA"/>
</dbReference>
<dbReference type="GO" id="GO:0005576">
    <property type="term" value="C:extracellular region"/>
    <property type="evidence" value="ECO:0007669"/>
    <property type="project" value="InterPro"/>
</dbReference>
<dbReference type="InterPro" id="IPR013320">
    <property type="entry name" value="ConA-like_dom_sf"/>
</dbReference>
<dbReference type="Gene3D" id="2.160.20.10">
    <property type="entry name" value="Single-stranded right-handed beta-helix, Pectin lyase-like"/>
    <property type="match status" value="1"/>
</dbReference>
<protein>
    <submittedName>
        <fullName evidence="5">Putative secreted protein (Por secretion system target)</fullName>
    </submittedName>
</protein>
<evidence type="ECO:0000313" key="5">
    <source>
        <dbReference type="EMBL" id="TWI12964.1"/>
    </source>
</evidence>
<reference evidence="5 6" key="1">
    <citation type="journal article" date="2015" name="Stand. Genomic Sci.">
        <title>Genomic Encyclopedia of Bacterial and Archaeal Type Strains, Phase III: the genomes of soil and plant-associated and newly described type strains.</title>
        <authorList>
            <person name="Whitman W.B."/>
            <person name="Woyke T."/>
            <person name="Klenk H.P."/>
            <person name="Zhou Y."/>
            <person name="Lilburn T.G."/>
            <person name="Beck B.J."/>
            <person name="De Vos P."/>
            <person name="Vandamme P."/>
            <person name="Eisen J.A."/>
            <person name="Garrity G."/>
            <person name="Hugenholtz P."/>
            <person name="Kyrpides N.C."/>
        </authorList>
    </citation>
    <scope>NUCLEOTIDE SEQUENCE [LARGE SCALE GENOMIC DNA]</scope>
    <source>
        <strain evidence="5 6">CGMCC 1.7270</strain>
    </source>
</reference>
<dbReference type="InterPro" id="IPR012928">
    <property type="entry name" value="Toxin_rcpt-bd_N"/>
</dbReference>
<dbReference type="Proteomes" id="UP000319848">
    <property type="component" value="Unassembled WGS sequence"/>
</dbReference>
<gene>
    <name evidence="5" type="ORF">IP98_01443</name>
</gene>
<dbReference type="InterPro" id="IPR011050">
    <property type="entry name" value="Pectin_lyase_fold/virulence"/>
</dbReference>
<dbReference type="InterPro" id="IPR012334">
    <property type="entry name" value="Pectin_lyas_fold"/>
</dbReference>
<proteinExistence type="predicted"/>